<keyword evidence="1 5" id="KW-0436">Ligase</keyword>
<dbReference type="HAMAP" id="MF_01609">
    <property type="entry name" value="Glu_cys_ligase_2"/>
    <property type="match status" value="1"/>
</dbReference>
<dbReference type="InterPro" id="IPR014746">
    <property type="entry name" value="Gln_synth/guanido_kin_cat_dom"/>
</dbReference>
<comment type="catalytic activity">
    <reaction evidence="4 5">
        <text>L-cysteine + L-glutamate + ATP = gamma-L-glutamyl-L-cysteine + ADP + phosphate + H(+)</text>
        <dbReference type="Rhea" id="RHEA:13285"/>
        <dbReference type="ChEBI" id="CHEBI:15378"/>
        <dbReference type="ChEBI" id="CHEBI:29985"/>
        <dbReference type="ChEBI" id="CHEBI:30616"/>
        <dbReference type="ChEBI" id="CHEBI:35235"/>
        <dbReference type="ChEBI" id="CHEBI:43474"/>
        <dbReference type="ChEBI" id="CHEBI:58173"/>
        <dbReference type="ChEBI" id="CHEBI:456216"/>
        <dbReference type="EC" id="6.3.2.2"/>
    </reaction>
</comment>
<comment type="similarity">
    <text evidence="5">Belongs to the glutamate--cysteine ligase type 2 family. YbdK subfamily.</text>
</comment>
<dbReference type="EMBL" id="LVHI01000040">
    <property type="protein sequence ID" value="OAK51145.1"/>
    <property type="molecule type" value="Genomic_DNA"/>
</dbReference>
<dbReference type="PANTHER" id="PTHR36510:SF1">
    <property type="entry name" value="GLUTAMATE--CYSTEINE LIGASE 2-RELATED"/>
    <property type="match status" value="1"/>
</dbReference>
<evidence type="ECO:0000256" key="3">
    <source>
        <dbReference type="ARBA" id="ARBA00022840"/>
    </source>
</evidence>
<evidence type="ECO:0000256" key="2">
    <source>
        <dbReference type="ARBA" id="ARBA00022741"/>
    </source>
</evidence>
<dbReference type="InterPro" id="IPR011793">
    <property type="entry name" value="YbdK"/>
</dbReference>
<dbReference type="GO" id="GO:0005524">
    <property type="term" value="F:ATP binding"/>
    <property type="evidence" value="ECO:0007669"/>
    <property type="project" value="UniProtKB-KW"/>
</dbReference>
<sequence>MGLEPVPTFGVEEELLLVDPNTGIPSMQNEVVADNARQLGLSLQLELTPCQIETASSVLHTSAELAESLARSRSTAAVAARRAGAALLPAGVPPLLPELGPITDTKRYRRIADEYGMIALEQGVCGAHVHVAVPDREFGVAVSNHVRPWLPVLLALTANSALYAGRDTGYASWRSVLWSRWPSAGPPPYFDSVDHYDALIRQMFDVGAILDDGMVYWDVRPSMNFPTLEIRVSDVPASTSDTVLLAVLVRALVMTASDAIDRGASAPRVAEHALHWAYWRAARDGLSDRLVDPATGRLGTAADALSSLVSYVAGALETTGERDLVDSAIRRNVQHGNGARRQRDALKTSGAITDAVLDLIEG</sequence>
<keyword evidence="3 5" id="KW-0067">ATP-binding</keyword>
<dbReference type="AlphaFoldDB" id="A0A177Y6N4"/>
<accession>A0A177Y6N4</accession>
<evidence type="ECO:0000256" key="4">
    <source>
        <dbReference type="ARBA" id="ARBA00048819"/>
    </source>
</evidence>
<evidence type="ECO:0000256" key="5">
    <source>
        <dbReference type="HAMAP-Rule" id="MF_01609"/>
    </source>
</evidence>
<comment type="caution">
    <text evidence="6">The sequence shown here is derived from an EMBL/GenBank/DDBJ whole genome shotgun (WGS) entry which is preliminary data.</text>
</comment>
<keyword evidence="7" id="KW-1185">Reference proteome</keyword>
<proteinExistence type="inferred from homology"/>
<dbReference type="InterPro" id="IPR050141">
    <property type="entry name" value="GCL_type2/YbdK_subfam"/>
</dbReference>
<organism evidence="6 7">
    <name type="scientific">Rhodococcoides kyotonense</name>
    <dbReference type="NCBI Taxonomy" id="398843"/>
    <lineage>
        <taxon>Bacteria</taxon>
        <taxon>Bacillati</taxon>
        <taxon>Actinomycetota</taxon>
        <taxon>Actinomycetes</taxon>
        <taxon>Mycobacteriales</taxon>
        <taxon>Nocardiaceae</taxon>
        <taxon>Rhodococcoides</taxon>
    </lineage>
</organism>
<evidence type="ECO:0000256" key="1">
    <source>
        <dbReference type="ARBA" id="ARBA00022598"/>
    </source>
</evidence>
<dbReference type="RefSeq" id="WP_068431641.1">
    <property type="nucleotide sequence ID" value="NZ_LVHI01000040.1"/>
</dbReference>
<protein>
    <recommendedName>
        <fullName evidence="5">Putative glutamate--cysteine ligase 2</fullName>
        <ecNumber evidence="5">6.3.2.2</ecNumber>
    </recommendedName>
    <alternativeName>
        <fullName evidence="5">Gamma-glutamylcysteine synthetase 2</fullName>
        <shortName evidence="5">GCS 2</shortName>
        <shortName evidence="5">Gamma-GCS 2</shortName>
    </alternativeName>
</protein>
<dbReference type="Gene3D" id="3.30.590.20">
    <property type="match status" value="1"/>
</dbReference>
<keyword evidence="2 5" id="KW-0547">Nucleotide-binding</keyword>
<dbReference type="PANTHER" id="PTHR36510">
    <property type="entry name" value="GLUTAMATE--CYSTEINE LIGASE 2-RELATED"/>
    <property type="match status" value="1"/>
</dbReference>
<dbReference type="SUPFAM" id="SSF55931">
    <property type="entry name" value="Glutamine synthetase/guanido kinase"/>
    <property type="match status" value="1"/>
</dbReference>
<dbReference type="GO" id="GO:0004357">
    <property type="term" value="F:glutamate-cysteine ligase activity"/>
    <property type="evidence" value="ECO:0007669"/>
    <property type="project" value="UniProtKB-EC"/>
</dbReference>
<dbReference type="InterPro" id="IPR006336">
    <property type="entry name" value="GCS2"/>
</dbReference>
<gene>
    <name evidence="6" type="ORF">A3K89_13025</name>
</gene>
<dbReference type="EC" id="6.3.2.2" evidence="5"/>
<evidence type="ECO:0000313" key="6">
    <source>
        <dbReference type="EMBL" id="OAK51145.1"/>
    </source>
</evidence>
<dbReference type="GO" id="GO:0042398">
    <property type="term" value="P:modified amino acid biosynthetic process"/>
    <property type="evidence" value="ECO:0007669"/>
    <property type="project" value="InterPro"/>
</dbReference>
<name>A0A177Y6N4_9NOCA</name>
<evidence type="ECO:0000313" key="7">
    <source>
        <dbReference type="Proteomes" id="UP000077519"/>
    </source>
</evidence>
<dbReference type="NCBIfam" id="TIGR02050">
    <property type="entry name" value="gshA_cyan_rel"/>
    <property type="match status" value="1"/>
</dbReference>
<reference evidence="6 7" key="1">
    <citation type="submission" date="2016-03" db="EMBL/GenBank/DDBJ databases">
        <title>Genome sequence of Rhodococcus kyotonensis KB10.</title>
        <authorList>
            <person name="Jeong H."/>
            <person name="Hong C.E."/>
            <person name="Jo S.H."/>
            <person name="Park J.M."/>
        </authorList>
    </citation>
    <scope>NUCLEOTIDE SEQUENCE [LARGE SCALE GENOMIC DNA]</scope>
    <source>
        <strain evidence="6 7">KB10</strain>
    </source>
</reference>
<dbReference type="Proteomes" id="UP000077519">
    <property type="component" value="Unassembled WGS sequence"/>
</dbReference>
<dbReference type="NCBIfam" id="NF010041">
    <property type="entry name" value="PRK13517.1-1"/>
    <property type="match status" value="1"/>
</dbReference>
<dbReference type="Pfam" id="PF04107">
    <property type="entry name" value="GCS2"/>
    <property type="match status" value="1"/>
</dbReference>
<comment type="function">
    <text evidence="5">ATP-dependent carboxylate-amine ligase which exhibits weak glutamate--cysteine ligase activity.</text>
</comment>